<feature type="transmembrane region" description="Helical" evidence="15">
    <location>
        <begin position="6"/>
        <end position="22"/>
    </location>
</feature>
<evidence type="ECO:0000256" key="14">
    <source>
        <dbReference type="ARBA" id="ARBA00049551"/>
    </source>
</evidence>
<evidence type="ECO:0000256" key="10">
    <source>
        <dbReference type="ARBA" id="ARBA00022989"/>
    </source>
</evidence>
<evidence type="ECO:0000313" key="16">
    <source>
        <dbReference type="EMBL" id="AHZ18295.1"/>
    </source>
</evidence>
<evidence type="ECO:0000256" key="7">
    <source>
        <dbReference type="ARBA" id="ARBA00022692"/>
    </source>
</evidence>
<dbReference type="InterPro" id="IPR050269">
    <property type="entry name" value="ComplexI_Subunit6"/>
</dbReference>
<dbReference type="GO" id="GO:0008137">
    <property type="term" value="F:NADH dehydrogenase (ubiquinone) activity"/>
    <property type="evidence" value="ECO:0007669"/>
    <property type="project" value="UniProtKB-UniRule"/>
</dbReference>
<keyword evidence="15" id="KW-0830">Ubiquinone</keyword>
<dbReference type="EC" id="7.1.1.2" evidence="3 15"/>
<evidence type="ECO:0000256" key="2">
    <source>
        <dbReference type="ARBA" id="ARBA00005698"/>
    </source>
</evidence>
<dbReference type="GO" id="GO:0031966">
    <property type="term" value="C:mitochondrial membrane"/>
    <property type="evidence" value="ECO:0007669"/>
    <property type="project" value="UniProtKB-SubCell"/>
</dbReference>
<dbReference type="PANTHER" id="PTHR11435:SF1">
    <property type="entry name" value="NADH-UBIQUINONE OXIDOREDUCTASE CHAIN 6"/>
    <property type="match status" value="1"/>
</dbReference>
<proteinExistence type="inferred from homology"/>
<dbReference type="GeneID" id="19908774"/>
<evidence type="ECO:0000256" key="6">
    <source>
        <dbReference type="ARBA" id="ARBA00022660"/>
    </source>
</evidence>
<dbReference type="Pfam" id="PF00499">
    <property type="entry name" value="Oxidored_q3"/>
    <property type="match status" value="1"/>
</dbReference>
<protein>
    <recommendedName>
        <fullName evidence="4 15">NADH-ubiquinone oxidoreductase chain 6</fullName>
        <ecNumber evidence="3 15">7.1.1.2</ecNumber>
    </recommendedName>
</protein>
<keyword evidence="13 15" id="KW-0472">Membrane</keyword>
<evidence type="ECO:0000256" key="3">
    <source>
        <dbReference type="ARBA" id="ARBA00012944"/>
    </source>
</evidence>
<keyword evidence="9 15" id="KW-0249">Electron transport</keyword>
<evidence type="ECO:0000256" key="11">
    <source>
        <dbReference type="ARBA" id="ARBA00023027"/>
    </source>
</evidence>
<evidence type="ECO:0000256" key="13">
    <source>
        <dbReference type="ARBA" id="ARBA00023136"/>
    </source>
</evidence>
<feature type="transmembrane region" description="Helical" evidence="15">
    <location>
        <begin position="27"/>
        <end position="45"/>
    </location>
</feature>
<dbReference type="RefSeq" id="YP_009048677.1">
    <property type="nucleotide sequence ID" value="NC_024563.1"/>
</dbReference>
<geneLocation type="mitochondrion" evidence="16"/>
<keyword evidence="7 15" id="KW-0812">Transmembrane</keyword>
<sequence>MMTYIVTILSTIFVVSFVGFSSKPSPIYGGVGLIVSGGVGCGIVLNYGGSFLGLMVFLIYLGGMLVVFGYTTAMAMEEYPEVWVSNKVVFFTFLLGLLGEIGLMGYLLLEDEDIKLEVVLSFDGEGEWVIYDTGESGFFSEEAMGVAALYSYGYWLVIVSGWSLVTCIIVVMEITRGN</sequence>
<gene>
    <name evidence="16" type="primary">ND6</name>
</gene>
<evidence type="ECO:0000256" key="5">
    <source>
        <dbReference type="ARBA" id="ARBA00022448"/>
    </source>
</evidence>
<evidence type="ECO:0000256" key="15">
    <source>
        <dbReference type="RuleBase" id="RU004430"/>
    </source>
</evidence>
<comment type="function">
    <text evidence="15">Core subunit of the mitochondrial membrane respiratory chain NADH dehydrogenase (Complex I) which catalyzes electron transfer from NADH through the respiratory chain, using ubiquinone as an electron acceptor. Essential for the catalytic activity and assembly of complex I.</text>
</comment>
<dbReference type="Gene3D" id="1.20.120.1200">
    <property type="entry name" value="NADH-ubiquinone/plastoquinone oxidoreductase chain 6, subunit NuoJ"/>
    <property type="match status" value="1"/>
</dbReference>
<reference evidence="16" key="1">
    <citation type="journal article" date="2014" name="Mitochondrial DNA">
        <title>The complete mitogenome of Chinese Mole Shrew, Anourosorex squamipes (Soricidae).</title>
        <authorList>
            <person name="Li Q."/>
            <person name="Wang Q."/>
            <person name="Chen G."/>
            <person name="Fu C."/>
            <person name="Chen S."/>
        </authorList>
    </citation>
    <scope>NUCLEOTIDE SEQUENCE</scope>
</reference>
<comment type="similarity">
    <text evidence="2 15">Belongs to the complex I subunit 6 family.</text>
</comment>
<keyword evidence="6 15" id="KW-0679">Respiratory chain</keyword>
<keyword evidence="8 15" id="KW-1278">Translocase</keyword>
<comment type="subcellular location">
    <subcellularLocation>
        <location evidence="1 15">Mitochondrion membrane</location>
        <topology evidence="1 15">Multi-pass membrane protein</topology>
    </subcellularLocation>
</comment>
<evidence type="ECO:0000256" key="8">
    <source>
        <dbReference type="ARBA" id="ARBA00022967"/>
    </source>
</evidence>
<keyword evidence="10 15" id="KW-1133">Transmembrane helix</keyword>
<keyword evidence="11 15" id="KW-0520">NAD</keyword>
<dbReference type="PANTHER" id="PTHR11435">
    <property type="entry name" value="NADH UBIQUINONE OXIDOREDUCTASE SUBUNIT ND6"/>
    <property type="match status" value="1"/>
</dbReference>
<evidence type="ECO:0000256" key="9">
    <source>
        <dbReference type="ARBA" id="ARBA00022982"/>
    </source>
</evidence>
<feature type="transmembrane region" description="Helical" evidence="15">
    <location>
        <begin position="88"/>
        <end position="109"/>
    </location>
</feature>
<feature type="transmembrane region" description="Helical" evidence="15">
    <location>
        <begin position="152"/>
        <end position="172"/>
    </location>
</feature>
<dbReference type="AlphaFoldDB" id="A0A067ZX63"/>
<dbReference type="CTD" id="4541"/>
<keyword evidence="5 15" id="KW-0813">Transport</keyword>
<evidence type="ECO:0000256" key="1">
    <source>
        <dbReference type="ARBA" id="ARBA00004225"/>
    </source>
</evidence>
<dbReference type="InterPro" id="IPR001457">
    <property type="entry name" value="NADH_UbQ/plastoQ_OxRdtase_su6"/>
</dbReference>
<dbReference type="EMBL" id="KJ545899">
    <property type="protein sequence ID" value="AHZ18295.1"/>
    <property type="molecule type" value="Genomic_DNA"/>
</dbReference>
<organism evidence="16">
    <name type="scientific">Anourosorex squamipes</name>
    <name type="common">Chinese mole shrew</name>
    <dbReference type="NCBI Taxonomy" id="127560"/>
    <lineage>
        <taxon>Eukaryota</taxon>
        <taxon>Metazoa</taxon>
        <taxon>Chordata</taxon>
        <taxon>Craniata</taxon>
        <taxon>Vertebrata</taxon>
        <taxon>Euteleostomi</taxon>
        <taxon>Mammalia</taxon>
        <taxon>Eutheria</taxon>
        <taxon>Laurasiatheria</taxon>
        <taxon>Eulipotyphla</taxon>
        <taxon>Soricidae</taxon>
        <taxon>Soricinae</taxon>
        <taxon>Anourosorex</taxon>
    </lineage>
</organism>
<keyword evidence="12 15" id="KW-0496">Mitochondrion</keyword>
<evidence type="ECO:0000256" key="12">
    <source>
        <dbReference type="ARBA" id="ARBA00023128"/>
    </source>
</evidence>
<evidence type="ECO:0000256" key="4">
    <source>
        <dbReference type="ARBA" id="ARBA00021095"/>
    </source>
</evidence>
<feature type="transmembrane region" description="Helical" evidence="15">
    <location>
        <begin position="51"/>
        <end position="76"/>
    </location>
</feature>
<comment type="catalytic activity">
    <reaction evidence="14 15">
        <text>a ubiquinone + NADH + 5 H(+)(in) = a ubiquinol + NAD(+) + 4 H(+)(out)</text>
        <dbReference type="Rhea" id="RHEA:29091"/>
        <dbReference type="Rhea" id="RHEA-COMP:9565"/>
        <dbReference type="Rhea" id="RHEA-COMP:9566"/>
        <dbReference type="ChEBI" id="CHEBI:15378"/>
        <dbReference type="ChEBI" id="CHEBI:16389"/>
        <dbReference type="ChEBI" id="CHEBI:17976"/>
        <dbReference type="ChEBI" id="CHEBI:57540"/>
        <dbReference type="ChEBI" id="CHEBI:57945"/>
        <dbReference type="EC" id="7.1.1.2"/>
    </reaction>
</comment>
<name>A0A067ZX63_ANOSQ</name>
<dbReference type="InterPro" id="IPR042106">
    <property type="entry name" value="Nuo/plastoQ_OxRdtase_6_NuoJ"/>
</dbReference>
<accession>A0A067ZX63</accession>